<dbReference type="InterPro" id="IPR004923">
    <property type="entry name" value="FTR1/Fip1/EfeU"/>
</dbReference>
<dbReference type="GO" id="GO:0015093">
    <property type="term" value="F:ferrous iron transmembrane transporter activity"/>
    <property type="evidence" value="ECO:0007669"/>
    <property type="project" value="TreeGrafter"/>
</dbReference>
<evidence type="ECO:0000256" key="1">
    <source>
        <dbReference type="ARBA" id="ARBA00004141"/>
    </source>
</evidence>
<reference evidence="8 9" key="1">
    <citation type="submission" date="2020-12" db="EMBL/GenBank/DDBJ databases">
        <title>Metabolic potential, ecology and presence of endohyphal bacteria is reflected in genomic diversity of Mucoromycotina.</title>
        <authorList>
            <person name="Muszewska A."/>
            <person name="Okrasinska A."/>
            <person name="Steczkiewicz K."/>
            <person name="Drgas O."/>
            <person name="Orlowska M."/>
            <person name="Perlinska-Lenart U."/>
            <person name="Aleksandrzak-Piekarczyk T."/>
            <person name="Szatraj K."/>
            <person name="Zielenkiewicz U."/>
            <person name="Pilsyk S."/>
            <person name="Malc E."/>
            <person name="Mieczkowski P."/>
            <person name="Kruszewska J.S."/>
            <person name="Biernat P."/>
            <person name="Pawlowska J."/>
        </authorList>
    </citation>
    <scope>NUCLEOTIDE SEQUENCE [LARGE SCALE GENOMIC DNA]</scope>
    <source>
        <strain evidence="8 9">CBS 142.35</strain>
    </source>
</reference>
<dbReference type="OrthoDB" id="4364at2759"/>
<dbReference type="Pfam" id="PF03239">
    <property type="entry name" value="FTR1"/>
    <property type="match status" value="1"/>
</dbReference>
<organism evidence="8 9">
    <name type="scientific">Circinella minor</name>
    <dbReference type="NCBI Taxonomy" id="1195481"/>
    <lineage>
        <taxon>Eukaryota</taxon>
        <taxon>Fungi</taxon>
        <taxon>Fungi incertae sedis</taxon>
        <taxon>Mucoromycota</taxon>
        <taxon>Mucoromycotina</taxon>
        <taxon>Mucoromycetes</taxon>
        <taxon>Mucorales</taxon>
        <taxon>Lichtheimiaceae</taxon>
        <taxon>Circinella</taxon>
    </lineage>
</organism>
<dbReference type="GO" id="GO:0033573">
    <property type="term" value="C:high-affinity iron permease complex"/>
    <property type="evidence" value="ECO:0007669"/>
    <property type="project" value="InterPro"/>
</dbReference>
<comment type="caution">
    <text evidence="8">The sequence shown here is derived from an EMBL/GenBank/DDBJ whole genome shotgun (WGS) entry which is preliminary data.</text>
</comment>
<evidence type="ECO:0000256" key="3">
    <source>
        <dbReference type="ARBA" id="ARBA00022496"/>
    </source>
</evidence>
<gene>
    <name evidence="8" type="ORF">INT45_004965</name>
</gene>
<keyword evidence="6 7" id="KW-0472">Membrane</keyword>
<keyword evidence="3" id="KW-0410">Iron transport</keyword>
<dbReference type="Proteomes" id="UP000646827">
    <property type="component" value="Unassembled WGS sequence"/>
</dbReference>
<dbReference type="EMBL" id="JAEPRB010000049">
    <property type="protein sequence ID" value="KAG2224084.1"/>
    <property type="molecule type" value="Genomic_DNA"/>
</dbReference>
<comment type="similarity">
    <text evidence="2">Belongs to the oxidase-dependent Fe transporter (OFeT) (TC 9.A.10.1) family.</text>
</comment>
<evidence type="ECO:0000256" key="7">
    <source>
        <dbReference type="SAM" id="Phobius"/>
    </source>
</evidence>
<evidence type="ECO:0000256" key="6">
    <source>
        <dbReference type="ARBA" id="ARBA00023136"/>
    </source>
</evidence>
<feature type="transmembrane region" description="Helical" evidence="7">
    <location>
        <begin position="50"/>
        <end position="70"/>
    </location>
</feature>
<keyword evidence="3" id="KW-0813">Transport</keyword>
<dbReference type="PANTHER" id="PTHR31632">
    <property type="entry name" value="IRON TRANSPORTER FTH1"/>
    <property type="match status" value="1"/>
</dbReference>
<name>A0A8H7S5Q9_9FUNG</name>
<keyword evidence="4 7" id="KW-0812">Transmembrane</keyword>
<evidence type="ECO:0000256" key="5">
    <source>
        <dbReference type="ARBA" id="ARBA00022989"/>
    </source>
</evidence>
<keyword evidence="3" id="KW-0406">Ion transport</keyword>
<dbReference type="AlphaFoldDB" id="A0A8H7S5Q9"/>
<evidence type="ECO:0000313" key="8">
    <source>
        <dbReference type="EMBL" id="KAG2224084.1"/>
    </source>
</evidence>
<sequence length="197" mass="21872">MVTRRHSISKRASFKIKVYWCICFIRTVLREGLEAVVFIGGVSLNVQAKSIPTAAIMGFLCGCLVGFIVYRGGSILHLRWFFIVFTMILCLITAGLVSKAVGYFEQYAWNQVIGGEAAEEGGDVIAYKVTIAVWHVSWSNSELNVDSKTSMLFSVGTIQQPWQFIDQDGQIIGKEVIDEERIAIVEGEKVRVASIKA</sequence>
<evidence type="ECO:0000256" key="2">
    <source>
        <dbReference type="ARBA" id="ARBA00008333"/>
    </source>
</evidence>
<accession>A0A8H7S5Q9</accession>
<keyword evidence="5 7" id="KW-1133">Transmembrane helix</keyword>
<evidence type="ECO:0000256" key="4">
    <source>
        <dbReference type="ARBA" id="ARBA00022692"/>
    </source>
</evidence>
<feature type="transmembrane region" description="Helical" evidence="7">
    <location>
        <begin position="20"/>
        <end position="44"/>
    </location>
</feature>
<proteinExistence type="inferred from homology"/>
<keyword evidence="3" id="KW-0408">Iron</keyword>
<comment type="subcellular location">
    <subcellularLocation>
        <location evidence="1">Membrane</location>
        <topology evidence="1">Multi-pass membrane protein</topology>
    </subcellularLocation>
</comment>
<protein>
    <submittedName>
        <fullName evidence="8">Uncharacterized protein</fullName>
    </submittedName>
</protein>
<evidence type="ECO:0000313" key="9">
    <source>
        <dbReference type="Proteomes" id="UP000646827"/>
    </source>
</evidence>
<dbReference type="PANTHER" id="PTHR31632:SF2">
    <property type="entry name" value="PLASMA MEMBRANE IRON PERMEASE"/>
    <property type="match status" value="1"/>
</dbReference>
<feature type="transmembrane region" description="Helical" evidence="7">
    <location>
        <begin position="77"/>
        <end position="97"/>
    </location>
</feature>
<keyword evidence="9" id="KW-1185">Reference proteome</keyword>